<feature type="region of interest" description="Disordered" evidence="1">
    <location>
        <begin position="1"/>
        <end position="38"/>
    </location>
</feature>
<feature type="domain" description="C1q" evidence="2">
    <location>
        <begin position="40"/>
        <end position="176"/>
    </location>
</feature>
<accession>A0A1I1UDQ7</accession>
<evidence type="ECO:0000313" key="3">
    <source>
        <dbReference type="EMBL" id="SFD67738.1"/>
    </source>
</evidence>
<dbReference type="Gene3D" id="2.60.120.40">
    <property type="match status" value="1"/>
</dbReference>
<sequence length="176" mass="19177">MSIKRVESKVKGSSNSKKSSSTKGKLVIRASNRKKGKRTRTIRKSAFRAVSNQFQTVLSTRVPQVIYAQEEFDLENEYNPATSTFTPEQNGVYSFTASVLFGSEPVTSVSVTLAVLVNNDVKLSSLETLSSGRGIVLTTGIVRLRKGDAVTVVIQTSAEGFISTSTGTRFEGFRVR</sequence>
<gene>
    <name evidence="3" type="ORF">SAMN05216378_0954</name>
</gene>
<dbReference type="EMBL" id="FOMT01000001">
    <property type="protein sequence ID" value="SFD67738.1"/>
    <property type="molecule type" value="Genomic_DNA"/>
</dbReference>
<evidence type="ECO:0000256" key="1">
    <source>
        <dbReference type="SAM" id="MobiDB-lite"/>
    </source>
</evidence>
<dbReference type="Proteomes" id="UP000198855">
    <property type="component" value="Unassembled WGS sequence"/>
</dbReference>
<keyword evidence="4" id="KW-1185">Reference proteome</keyword>
<feature type="compositionally biased region" description="Basic and acidic residues" evidence="1">
    <location>
        <begin position="1"/>
        <end position="10"/>
    </location>
</feature>
<dbReference type="AlphaFoldDB" id="A0A1I1UDQ7"/>
<organism evidence="3 4">
    <name type="scientific">Paenibacillus catalpae</name>
    <dbReference type="NCBI Taxonomy" id="1045775"/>
    <lineage>
        <taxon>Bacteria</taxon>
        <taxon>Bacillati</taxon>
        <taxon>Bacillota</taxon>
        <taxon>Bacilli</taxon>
        <taxon>Bacillales</taxon>
        <taxon>Paenibacillaceae</taxon>
        <taxon>Paenibacillus</taxon>
    </lineage>
</organism>
<dbReference type="Pfam" id="PF00386">
    <property type="entry name" value="C1q"/>
    <property type="match status" value="1"/>
</dbReference>
<evidence type="ECO:0000259" key="2">
    <source>
        <dbReference type="PROSITE" id="PS50871"/>
    </source>
</evidence>
<dbReference type="SUPFAM" id="SSF49842">
    <property type="entry name" value="TNF-like"/>
    <property type="match status" value="1"/>
</dbReference>
<dbReference type="InterPro" id="IPR008983">
    <property type="entry name" value="Tumour_necrosis_fac-like_dom"/>
</dbReference>
<feature type="compositionally biased region" description="Low complexity" evidence="1">
    <location>
        <begin position="11"/>
        <end position="25"/>
    </location>
</feature>
<dbReference type="RefSeq" id="WP_091181533.1">
    <property type="nucleotide sequence ID" value="NZ_FOMT01000001.1"/>
</dbReference>
<proteinExistence type="predicted"/>
<evidence type="ECO:0000313" key="4">
    <source>
        <dbReference type="Proteomes" id="UP000198855"/>
    </source>
</evidence>
<dbReference type="PROSITE" id="PS50871">
    <property type="entry name" value="C1Q"/>
    <property type="match status" value="1"/>
</dbReference>
<protein>
    <submittedName>
        <fullName evidence="3">C1q domain-containing protein</fullName>
    </submittedName>
</protein>
<name>A0A1I1UDQ7_9BACL</name>
<reference evidence="4" key="1">
    <citation type="submission" date="2016-10" db="EMBL/GenBank/DDBJ databases">
        <authorList>
            <person name="Varghese N."/>
            <person name="Submissions S."/>
        </authorList>
    </citation>
    <scope>NUCLEOTIDE SEQUENCE [LARGE SCALE GENOMIC DNA]</scope>
    <source>
        <strain evidence="4">CGMCC 1.10784</strain>
    </source>
</reference>
<dbReference type="InterPro" id="IPR001073">
    <property type="entry name" value="C1q_dom"/>
</dbReference>
<dbReference type="OrthoDB" id="2662674at2"/>